<evidence type="ECO:0000256" key="10">
    <source>
        <dbReference type="SAM" id="MobiDB-lite"/>
    </source>
</evidence>
<reference evidence="13" key="1">
    <citation type="submission" date="2025-08" db="UniProtKB">
        <authorList>
            <consortium name="RefSeq"/>
        </authorList>
    </citation>
    <scope>IDENTIFICATION</scope>
    <source>
        <tissue evidence="13">Blood</tissue>
    </source>
</reference>
<dbReference type="Pfam" id="PF26017">
    <property type="entry name" value="BACK_BTBD8"/>
    <property type="match status" value="1"/>
</dbReference>
<dbReference type="KEGG" id="emc:129330705"/>
<feature type="compositionally biased region" description="Polar residues" evidence="10">
    <location>
        <begin position="1140"/>
        <end position="1152"/>
    </location>
</feature>
<feature type="compositionally biased region" description="Polar residues" evidence="10">
    <location>
        <begin position="1356"/>
        <end position="1379"/>
    </location>
</feature>
<feature type="compositionally biased region" description="Basic and acidic residues" evidence="10">
    <location>
        <begin position="1336"/>
        <end position="1354"/>
    </location>
</feature>
<dbReference type="Pfam" id="PF15363">
    <property type="entry name" value="BTBD8_C"/>
    <property type="match status" value="1"/>
</dbReference>
<comment type="subcellular location">
    <subcellularLocation>
        <location evidence="1">Cytoplasmic vesicle</location>
        <location evidence="1">Clathrin-coated vesicle</location>
    </subcellularLocation>
    <subcellularLocation>
        <location evidence="6">Presynapse</location>
    </subcellularLocation>
</comment>
<evidence type="ECO:0000256" key="9">
    <source>
        <dbReference type="ARBA" id="ARBA00070114"/>
    </source>
</evidence>
<dbReference type="InterPro" id="IPR011333">
    <property type="entry name" value="SKP1/BTB/POZ_sf"/>
</dbReference>
<evidence type="ECO:0000256" key="3">
    <source>
        <dbReference type="ARBA" id="ARBA00023018"/>
    </source>
</evidence>
<dbReference type="GeneID" id="129330705"/>
<evidence type="ECO:0000256" key="4">
    <source>
        <dbReference type="ARBA" id="ARBA00023273"/>
    </source>
</evidence>
<evidence type="ECO:0000256" key="5">
    <source>
        <dbReference type="ARBA" id="ARBA00023329"/>
    </source>
</evidence>
<feature type="region of interest" description="Disordered" evidence="10">
    <location>
        <begin position="580"/>
        <end position="998"/>
    </location>
</feature>
<evidence type="ECO:0000256" key="6">
    <source>
        <dbReference type="ARBA" id="ARBA00034106"/>
    </source>
</evidence>
<feature type="compositionally biased region" description="Polar residues" evidence="10">
    <location>
        <begin position="608"/>
        <end position="620"/>
    </location>
</feature>
<keyword evidence="2" id="KW-0677">Repeat</keyword>
<dbReference type="InterPro" id="IPR027907">
    <property type="entry name" value="BTBD8_C"/>
</dbReference>
<feature type="region of interest" description="Disordered" evidence="10">
    <location>
        <begin position="1582"/>
        <end position="1621"/>
    </location>
</feature>
<dbReference type="Gene3D" id="3.30.710.10">
    <property type="entry name" value="Potassium Channel Kv1.1, Chain A"/>
    <property type="match status" value="2"/>
</dbReference>
<feature type="region of interest" description="Disordered" evidence="10">
    <location>
        <begin position="1103"/>
        <end position="1281"/>
    </location>
</feature>
<feature type="domain" description="BTB" evidence="11">
    <location>
        <begin position="56"/>
        <end position="125"/>
    </location>
</feature>
<feature type="compositionally biased region" description="Polar residues" evidence="10">
    <location>
        <begin position="833"/>
        <end position="857"/>
    </location>
</feature>
<feature type="compositionally biased region" description="Basic and acidic residues" evidence="10">
    <location>
        <begin position="761"/>
        <end position="774"/>
    </location>
</feature>
<dbReference type="PANTHER" id="PTHR22427">
    <property type="entry name" value="GH15728P"/>
    <property type="match status" value="1"/>
</dbReference>
<keyword evidence="3" id="KW-0770">Synapse</keyword>
<feature type="region of interest" description="Disordered" evidence="10">
    <location>
        <begin position="1446"/>
        <end position="1469"/>
    </location>
</feature>
<keyword evidence="4" id="KW-0966">Cell projection</keyword>
<feature type="compositionally biased region" description="Polar residues" evidence="10">
    <location>
        <begin position="1181"/>
        <end position="1191"/>
    </location>
</feature>
<feature type="compositionally biased region" description="Polar residues" evidence="10">
    <location>
        <begin position="963"/>
        <end position="974"/>
    </location>
</feature>
<dbReference type="InterPro" id="IPR040121">
    <property type="entry name" value="BTBD8_BTB_POZ_1"/>
</dbReference>
<keyword evidence="5" id="KW-0968">Cytoplasmic vesicle</keyword>
<dbReference type="Proteomes" id="UP001190640">
    <property type="component" value="Chromosome 5"/>
</dbReference>
<dbReference type="SUPFAM" id="SSF54695">
    <property type="entry name" value="POZ domain"/>
    <property type="match status" value="2"/>
</dbReference>
<dbReference type="RefSeq" id="XP_054836833.1">
    <property type="nucleotide sequence ID" value="XM_054980858.1"/>
</dbReference>
<feature type="compositionally biased region" description="Basic and acidic residues" evidence="10">
    <location>
        <begin position="1200"/>
        <end position="1225"/>
    </location>
</feature>
<dbReference type="GO" id="GO:0030136">
    <property type="term" value="C:clathrin-coated vesicle"/>
    <property type="evidence" value="ECO:0007669"/>
    <property type="project" value="UniProtKB-SubCell"/>
</dbReference>
<organism evidence="12 13">
    <name type="scientific">Eublepharis macularius</name>
    <name type="common">Leopard gecko</name>
    <name type="synonym">Cyrtodactylus macularius</name>
    <dbReference type="NCBI Taxonomy" id="481883"/>
    <lineage>
        <taxon>Eukaryota</taxon>
        <taxon>Metazoa</taxon>
        <taxon>Chordata</taxon>
        <taxon>Craniata</taxon>
        <taxon>Vertebrata</taxon>
        <taxon>Euteleostomi</taxon>
        <taxon>Lepidosauria</taxon>
        <taxon>Squamata</taxon>
        <taxon>Bifurcata</taxon>
        <taxon>Gekkota</taxon>
        <taxon>Eublepharidae</taxon>
        <taxon>Eublepharinae</taxon>
        <taxon>Eublepharis</taxon>
    </lineage>
</organism>
<comment type="function">
    <text evidence="7">Involved in clathrin-mediated endocytosis at the synapse. Plays a role in neuronal development and in synaptic vesicle recycling in mature neurons, a process required for normal synaptic transmission.</text>
</comment>
<dbReference type="FunFam" id="3.30.710.10:FF:000129">
    <property type="entry name" value="BTB/POZ domain-containing protein 8"/>
    <property type="match status" value="1"/>
</dbReference>
<dbReference type="SMART" id="SM00225">
    <property type="entry name" value="BTB"/>
    <property type="match status" value="2"/>
</dbReference>
<dbReference type="PROSITE" id="PS50097">
    <property type="entry name" value="BTB"/>
    <property type="match status" value="2"/>
</dbReference>
<dbReference type="CDD" id="cd18285">
    <property type="entry name" value="BTB1_POZ_BTBD8"/>
    <property type="match status" value="1"/>
</dbReference>
<dbReference type="Pfam" id="PF00651">
    <property type="entry name" value="BTB"/>
    <property type="match status" value="2"/>
</dbReference>
<evidence type="ECO:0000313" key="12">
    <source>
        <dbReference type="Proteomes" id="UP001190640"/>
    </source>
</evidence>
<sequence length="1786" mass="197311">MAWCGGGAACRGSGGGQEGGGKGGARGALERRRLKETVAEQLRQDVNRLLKEEIQTDITFCIGNTLFKAHKALLSVRVPEFFSHVVGGALNNVNTNEVLNLENLEPSEFKRFLQVVYSSDRNVKEAEQVILQKKVSKRGLTQKDESLKFTSLQDAQNHERTSGHQYSSNGAVETETMASSFIVNEISEETVDAEGDVAVSDNSKAETASDLGKELLLLYEKSWFSDINIWIDGKQFHGHRAILCARSSYFAAMLNGSWAESSQEHITLQGMNQVEMTVILHFIYGGILDFPNKADAGCMLNIADMYGLDGLREVAIHILKRDYCNFFQKPVTGKHQPVVECLAIAHSMGVENLYDSCMKWLARHFVRCWSEKSFANLPAELQNNCLRTLIHSLNPQNAAHLLMETDRLISSLPQVKWTGTALALASRLQEECVAFMVANFPQLIQSENFFALLQAQAMSSKCDLLDQVFEAVEKNINTENSCCLLLAMDHLLNSASVKEMGFMCKIQALRDKLWIFLVRSFYAVRHTESWKLLKADDQQKIQAAAFDKGDDRRPAKKPVFTSSQLNRCISDSFDIRSTPWDADRKKNNWGNSSTNQDKMKSDGLGASGHTSTTNRSSTNKALKHDDIKGKESKKTSCKITKESKIGEKMPSPKARAVIKPKPESNGNIKAEGLPMKLDSDRSLPSSGHKNAGSGKAMKNQESKAAGARPKTLPGSSSVPIKTKPLKKATGKESPSLLTGAGTLSKSDHSSPDLRMSVEQLDEPKEEKLLDEGKKHSALKTKSALKMTNGAPTKKHANDLEANITINSVMKKCTGKGSNEHIPQAVLKKKRNEVGNSAIQQKTKNANTGKNQGPQGDPTNPPKPGLSPKQNEEKNMTQLLTNSALSDKQSSSKKKSKSAQTASAKATAKIIVTSKNQNHSKKSETVTNKDQNQKTVAGQSVLKLQTSSQKHSRGESPVRKNIQVEGQKNSGQKLENSAALGAQLHNSNKSSPGKKNKSEACMLEIDKSDTTDLEKLTPLEERHCKGNLEPSYVAKVNVSREHGKDAKHICKDDKSPVVKNTEECNATQSHHVKEYKRIVGENVSENSTTSFSKEEISRCKTLPNSAACHNSLKRPEENKNQEKSVDYRHKDTLETEMGVNDNLSHNLTEAVNYSSNSEHEEKKSSKACVLGSESADEFSDKSALTESQSATVESDIASKSFPEHVTEKCSSKDTDTTETPESHENSEAPFTDHWNLSSHDPKESPESDTGSATTSSDDIKPRSEDYDAGGSQDDEGSNERGISKCSTMLCHDFLGRSSSDTSTPEELKIYDTSLRIEVKMKKENSDLFRVISTSDDEIPRKKPETWSRQDNERRSGSRGNNSNFATAQFPQEGDQVSSSADETEDEKSENENAVENLPPSELPVQQFHGIVNLAFEDAAENDIESQEFSKTKKFKRSVLLSVDECEELGSDDGGDAHTSLQCPMDAGTPADVFDSVSHEHQGKTYYSRYSLEIEDGFLECKEHDKGKLGKSESSSVDPEGNEKKAKDQLGTSVTEQKHTGKVGNSHPPTNDENGKNEENNELQCNKLLDSDTKSQERPCHLDLHQRDNTELQKNSSTKPVDPSKNQSLTQEGHVKESDPASTEYANTALSAGDIDDCDRLTQTCMYEHRPPKTLSPIYEMDVGEAFEQRMESEVSILDVDFEDQQFAEQDWTLLRQLLSDQESNLDIKNSVPEDLNLAQYLINQTLFLARDSSQPQGKAQIDTFSRWTELISPLDDSSASITVASFSSEDCSSPQGEWTILELETHH</sequence>
<feature type="domain" description="BTB" evidence="11">
    <location>
        <begin position="225"/>
        <end position="292"/>
    </location>
</feature>
<feature type="compositionally biased region" description="Polar residues" evidence="10">
    <location>
        <begin position="924"/>
        <end position="948"/>
    </location>
</feature>
<evidence type="ECO:0000259" key="11">
    <source>
        <dbReference type="PROSITE" id="PS50097"/>
    </source>
</evidence>
<dbReference type="CDD" id="cd18490">
    <property type="entry name" value="BACK_BTBD8"/>
    <property type="match status" value="1"/>
</dbReference>
<protein>
    <recommendedName>
        <fullName evidence="9">BTB/POZ domain-containing protein 8</fullName>
    </recommendedName>
</protein>
<dbReference type="PANTHER" id="PTHR22427:SF2">
    <property type="entry name" value="BTB_POZ DOMAIN-CONTAINING PROTEIN 8"/>
    <property type="match status" value="1"/>
</dbReference>
<dbReference type="InterPro" id="IPR043225">
    <property type="entry name" value="BACK_BTBD8"/>
</dbReference>
<dbReference type="GO" id="GO:0098793">
    <property type="term" value="C:presynapse"/>
    <property type="evidence" value="ECO:0007669"/>
    <property type="project" value="UniProtKB-SubCell"/>
</dbReference>
<proteinExistence type="predicted"/>
<dbReference type="CDD" id="cd18286">
    <property type="entry name" value="BTB2_POZ_BTBD8"/>
    <property type="match status" value="1"/>
</dbReference>
<feature type="compositionally biased region" description="Basic and acidic residues" evidence="10">
    <location>
        <begin position="622"/>
        <end position="647"/>
    </location>
</feature>
<dbReference type="InterPro" id="IPR000210">
    <property type="entry name" value="BTB/POZ_dom"/>
</dbReference>
<feature type="compositionally biased region" description="Low complexity" evidence="10">
    <location>
        <begin position="897"/>
        <end position="908"/>
    </location>
</feature>
<gene>
    <name evidence="13" type="primary">BTBD8</name>
</gene>
<evidence type="ECO:0000256" key="7">
    <source>
        <dbReference type="ARBA" id="ARBA00058836"/>
    </source>
</evidence>
<name>A0AA97JDY7_EUBMA</name>
<keyword evidence="12" id="KW-1185">Reference proteome</keyword>
<accession>A0AA97JDY7</accession>
<feature type="compositionally biased region" description="Polar residues" evidence="10">
    <location>
        <begin position="1590"/>
        <end position="1609"/>
    </location>
</feature>
<feature type="region of interest" description="Disordered" evidence="10">
    <location>
        <begin position="1324"/>
        <end position="1400"/>
    </location>
</feature>
<feature type="compositionally biased region" description="Basic and acidic residues" evidence="10">
    <location>
        <begin position="1112"/>
        <end position="1132"/>
    </location>
</feature>
<evidence type="ECO:0000256" key="2">
    <source>
        <dbReference type="ARBA" id="ARBA00022737"/>
    </source>
</evidence>
<dbReference type="CTD" id="284697"/>
<comment type="subunit">
    <text evidence="8">Interacts (via N-terminus) with adapter protein complex AP-2 subunits alpha (AP2A1) and beta (AP2B1).</text>
</comment>
<evidence type="ECO:0000313" key="13">
    <source>
        <dbReference type="RefSeq" id="XP_054836833.1"/>
    </source>
</evidence>
<evidence type="ECO:0000256" key="8">
    <source>
        <dbReference type="ARBA" id="ARBA00063994"/>
    </source>
</evidence>
<feature type="region of interest" description="Disordered" evidence="10">
    <location>
        <begin position="1502"/>
        <end position="1558"/>
    </location>
</feature>
<feature type="compositionally biased region" description="Low complexity" evidence="10">
    <location>
        <begin position="1246"/>
        <end position="1255"/>
    </location>
</feature>
<evidence type="ECO:0000256" key="1">
    <source>
        <dbReference type="ARBA" id="ARBA00004132"/>
    </source>
</evidence>